<proteinExistence type="predicted"/>
<keyword evidence="1" id="KW-0472">Membrane</keyword>
<feature type="transmembrane region" description="Helical" evidence="1">
    <location>
        <begin position="25"/>
        <end position="44"/>
    </location>
</feature>
<keyword evidence="1" id="KW-1133">Transmembrane helix</keyword>
<dbReference type="InterPro" id="IPR025443">
    <property type="entry name" value="DUF4307"/>
</dbReference>
<dbReference type="Proteomes" id="UP000730482">
    <property type="component" value="Unassembled WGS sequence"/>
</dbReference>
<evidence type="ECO:0000313" key="2">
    <source>
        <dbReference type="EMBL" id="MBS2554108.1"/>
    </source>
</evidence>
<evidence type="ECO:0000256" key="1">
    <source>
        <dbReference type="SAM" id="Phobius"/>
    </source>
</evidence>
<name>A0ABS5L6Y0_9ACTN</name>
<dbReference type="RefSeq" id="WP_212021291.1">
    <property type="nucleotide sequence ID" value="NZ_JAAFYZ010000321.1"/>
</dbReference>
<dbReference type="EMBL" id="JAAFYZ010000321">
    <property type="protein sequence ID" value="MBS2554108.1"/>
    <property type="molecule type" value="Genomic_DNA"/>
</dbReference>
<evidence type="ECO:0000313" key="3">
    <source>
        <dbReference type="Proteomes" id="UP000730482"/>
    </source>
</evidence>
<accession>A0ABS5L6Y0</accession>
<keyword evidence="3" id="KW-1185">Reference proteome</keyword>
<gene>
    <name evidence="2" type="ORF">KGQ19_45370</name>
</gene>
<dbReference type="Pfam" id="PF14155">
    <property type="entry name" value="DUF4307"/>
    <property type="match status" value="1"/>
</dbReference>
<reference evidence="2 3" key="1">
    <citation type="submission" date="2020-02" db="EMBL/GenBank/DDBJ databases">
        <title>Acidophilic actinobacteria isolated from forest soil.</title>
        <authorList>
            <person name="Golinska P."/>
        </authorList>
    </citation>
    <scope>NUCLEOTIDE SEQUENCE [LARGE SCALE GENOMIC DNA]</scope>
    <source>
        <strain evidence="2 3">NL8</strain>
    </source>
</reference>
<organism evidence="2 3">
    <name type="scientific">Catenulispora pinistramenti</name>
    <dbReference type="NCBI Taxonomy" id="2705254"/>
    <lineage>
        <taxon>Bacteria</taxon>
        <taxon>Bacillati</taxon>
        <taxon>Actinomycetota</taxon>
        <taxon>Actinomycetes</taxon>
        <taxon>Catenulisporales</taxon>
        <taxon>Catenulisporaceae</taxon>
        <taxon>Catenulispora</taxon>
    </lineage>
</organism>
<sequence length="132" mass="14159">MTSEVQDEVVARYARSSGLSRRSRIALAVAGVLVLTGVVSYIGLKQASPTLNATVLGYQVTSDHAVDVRFQVDDRQSDRAATCTVRARDYGGNEVGRLDVPVPLGHRTQVLSATIRTSSRAISGEVLDCQLN</sequence>
<comment type="caution">
    <text evidence="2">The sequence shown here is derived from an EMBL/GenBank/DDBJ whole genome shotgun (WGS) entry which is preliminary data.</text>
</comment>
<protein>
    <submittedName>
        <fullName evidence="2">DUF4307 domain-containing protein</fullName>
    </submittedName>
</protein>
<keyword evidence="1" id="KW-0812">Transmembrane</keyword>